<dbReference type="Pfam" id="PF04542">
    <property type="entry name" value="Sigma70_r2"/>
    <property type="match status" value="1"/>
</dbReference>
<dbReference type="InterPro" id="IPR014284">
    <property type="entry name" value="RNA_pol_sigma-70_dom"/>
</dbReference>
<dbReference type="SUPFAM" id="SSF88659">
    <property type="entry name" value="Sigma3 and sigma4 domains of RNA polymerase sigma factors"/>
    <property type="match status" value="1"/>
</dbReference>
<dbReference type="EMBL" id="BMDW01000002">
    <property type="protein sequence ID" value="GGA37643.1"/>
    <property type="molecule type" value="Genomic_DNA"/>
</dbReference>
<dbReference type="Pfam" id="PF08281">
    <property type="entry name" value="Sigma70_r4_2"/>
    <property type="match status" value="1"/>
</dbReference>
<dbReference type="RefSeq" id="WP_188445249.1">
    <property type="nucleotide sequence ID" value="NZ_BMDW01000002.1"/>
</dbReference>
<dbReference type="InterPro" id="IPR039425">
    <property type="entry name" value="RNA_pol_sigma-70-like"/>
</dbReference>
<evidence type="ECO:0000256" key="2">
    <source>
        <dbReference type="ARBA" id="ARBA00023015"/>
    </source>
</evidence>
<dbReference type="Proteomes" id="UP000618591">
    <property type="component" value="Unassembled WGS sequence"/>
</dbReference>
<accession>A0ABQ1G6C9</accession>
<feature type="domain" description="RNA polymerase sigma-70 region 2" evidence="5">
    <location>
        <begin position="31"/>
        <end position="99"/>
    </location>
</feature>
<evidence type="ECO:0000259" key="6">
    <source>
        <dbReference type="Pfam" id="PF08281"/>
    </source>
</evidence>
<comment type="similarity">
    <text evidence="1">Belongs to the sigma-70 factor family. ECF subfamily.</text>
</comment>
<evidence type="ECO:0000256" key="4">
    <source>
        <dbReference type="ARBA" id="ARBA00023163"/>
    </source>
</evidence>
<dbReference type="InterPro" id="IPR007627">
    <property type="entry name" value="RNA_pol_sigma70_r2"/>
</dbReference>
<dbReference type="PANTHER" id="PTHR43133:SF63">
    <property type="entry name" value="RNA POLYMERASE SIGMA FACTOR FECI-RELATED"/>
    <property type="match status" value="1"/>
</dbReference>
<dbReference type="PANTHER" id="PTHR43133">
    <property type="entry name" value="RNA POLYMERASE ECF-TYPE SIGMA FACTO"/>
    <property type="match status" value="1"/>
</dbReference>
<evidence type="ECO:0000259" key="5">
    <source>
        <dbReference type="Pfam" id="PF04542"/>
    </source>
</evidence>
<keyword evidence="4" id="KW-0804">Transcription</keyword>
<evidence type="ECO:0000256" key="1">
    <source>
        <dbReference type="ARBA" id="ARBA00010641"/>
    </source>
</evidence>
<protein>
    <submittedName>
        <fullName evidence="7">DNA-directed RNA polymerase sigma-70 factor</fullName>
    </submittedName>
</protein>
<dbReference type="Gene3D" id="1.10.10.10">
    <property type="entry name" value="Winged helix-like DNA-binding domain superfamily/Winged helix DNA-binding domain"/>
    <property type="match status" value="1"/>
</dbReference>
<keyword evidence="2" id="KW-0805">Transcription regulation</keyword>
<evidence type="ECO:0000313" key="8">
    <source>
        <dbReference type="Proteomes" id="UP000618591"/>
    </source>
</evidence>
<keyword evidence="7" id="KW-0240">DNA-directed RNA polymerase</keyword>
<name>A0ABQ1G6C9_9SPHN</name>
<dbReference type="CDD" id="cd06171">
    <property type="entry name" value="Sigma70_r4"/>
    <property type="match status" value="1"/>
</dbReference>
<dbReference type="SUPFAM" id="SSF88946">
    <property type="entry name" value="Sigma2 domain of RNA polymerase sigma factors"/>
    <property type="match status" value="1"/>
</dbReference>
<proteinExistence type="inferred from homology"/>
<evidence type="ECO:0000256" key="3">
    <source>
        <dbReference type="ARBA" id="ARBA00023082"/>
    </source>
</evidence>
<sequence>MAGRAGRADKGGTAQEALPGAVPTMVELDVLYRNEQHALVRFFTRYRATPEDARDLVQEAFLRLSRADLRRSGSILRPAEYLRQIARNLLRDRAKTARRHAADAHVNADDVELAGADELGRLEARDSLGRLEAAMKSLKPKTRGIFMAHHLEGLSYAQIAMRTGLSVSGVEKQMARAFEQIHRLTGLE</sequence>
<dbReference type="InterPro" id="IPR036388">
    <property type="entry name" value="WH-like_DNA-bd_sf"/>
</dbReference>
<dbReference type="InterPro" id="IPR013325">
    <property type="entry name" value="RNA_pol_sigma_r2"/>
</dbReference>
<dbReference type="InterPro" id="IPR013249">
    <property type="entry name" value="RNA_pol_sigma70_r4_t2"/>
</dbReference>
<dbReference type="Gene3D" id="1.10.1740.10">
    <property type="match status" value="1"/>
</dbReference>
<gene>
    <name evidence="7" type="ORF">GCM10011395_04950</name>
</gene>
<organism evidence="7 8">
    <name type="scientific">Sphingomonas psychrolutea</name>
    <dbReference type="NCBI Taxonomy" id="1259676"/>
    <lineage>
        <taxon>Bacteria</taxon>
        <taxon>Pseudomonadati</taxon>
        <taxon>Pseudomonadota</taxon>
        <taxon>Alphaproteobacteria</taxon>
        <taxon>Sphingomonadales</taxon>
        <taxon>Sphingomonadaceae</taxon>
        <taxon>Sphingomonas</taxon>
    </lineage>
</organism>
<evidence type="ECO:0000313" key="7">
    <source>
        <dbReference type="EMBL" id="GGA37643.1"/>
    </source>
</evidence>
<keyword evidence="8" id="KW-1185">Reference proteome</keyword>
<reference evidence="8" key="1">
    <citation type="journal article" date="2019" name="Int. J. Syst. Evol. Microbiol.">
        <title>The Global Catalogue of Microorganisms (GCM) 10K type strain sequencing project: providing services to taxonomists for standard genome sequencing and annotation.</title>
        <authorList>
            <consortium name="The Broad Institute Genomics Platform"/>
            <consortium name="The Broad Institute Genome Sequencing Center for Infectious Disease"/>
            <person name="Wu L."/>
            <person name="Ma J."/>
        </authorList>
    </citation>
    <scope>NUCLEOTIDE SEQUENCE [LARGE SCALE GENOMIC DNA]</scope>
    <source>
        <strain evidence="8">CGMCC 1.10106</strain>
    </source>
</reference>
<keyword evidence="3" id="KW-0731">Sigma factor</keyword>
<dbReference type="GO" id="GO:0000428">
    <property type="term" value="C:DNA-directed RNA polymerase complex"/>
    <property type="evidence" value="ECO:0007669"/>
    <property type="project" value="UniProtKB-KW"/>
</dbReference>
<dbReference type="InterPro" id="IPR013324">
    <property type="entry name" value="RNA_pol_sigma_r3/r4-like"/>
</dbReference>
<dbReference type="NCBIfam" id="TIGR02937">
    <property type="entry name" value="sigma70-ECF"/>
    <property type="match status" value="1"/>
</dbReference>
<comment type="caution">
    <text evidence="7">The sequence shown here is derived from an EMBL/GenBank/DDBJ whole genome shotgun (WGS) entry which is preliminary data.</text>
</comment>
<feature type="domain" description="RNA polymerase sigma factor 70 region 4 type 2" evidence="6">
    <location>
        <begin position="129"/>
        <end position="180"/>
    </location>
</feature>